<dbReference type="GeneID" id="70233719"/>
<accession>A0A9P8T6E0</accession>
<sequence length="394" mass="44590">MSSSLTYNTFEDFPGLFQYENPNELFTFEDDFMMPQLPVQLSTTTLLPEGEPQQYTTGAFEMSSDYSSQEESVSTVESVLPQTALFPPASACTPPPEKVGDFISRRESLDSEFDFSSLARDGLVVMDELDSYEPSEAVDLDAIESKTYPLVRGMNSGGSTTKPPPPDKTGRSQYLKCKLSIVDGDEKSVCMPAWDDMEKQEQRRIIRIERRQNLNQVIVSFHILPSSESNETRPAPPGVDVVEVSCLECHQNMDLSEDDSTTVVTGDGYDNLNRQFYITSVEVIKIVELLIGCQTNNQKERRAERGRIRSNLVPFWSKKPISSKKVSSSDNLSDVIGKTNADLRNELAQRIMSYETRKPRRFDKEVRILEWRKLAPALRRALQSYYVKIPSDVL</sequence>
<evidence type="ECO:0000259" key="2">
    <source>
        <dbReference type="Pfam" id="PF23305"/>
    </source>
</evidence>
<dbReference type="Pfam" id="PF23305">
    <property type="entry name" value="DUF7082"/>
    <property type="match status" value="1"/>
</dbReference>
<dbReference type="EMBL" id="JAEUBE010000158">
    <property type="protein sequence ID" value="KAH3667998.1"/>
    <property type="molecule type" value="Genomic_DNA"/>
</dbReference>
<reference evidence="3" key="1">
    <citation type="journal article" date="2021" name="Open Biol.">
        <title>Shared evolutionary footprints suggest mitochondrial oxidative damage underlies multiple complex I losses in fungi.</title>
        <authorList>
            <person name="Schikora-Tamarit M.A."/>
            <person name="Marcet-Houben M."/>
            <person name="Nosek J."/>
            <person name="Gabaldon T."/>
        </authorList>
    </citation>
    <scope>NUCLEOTIDE SEQUENCE</scope>
    <source>
        <strain evidence="3">CBS6075</strain>
    </source>
</reference>
<dbReference type="RefSeq" id="XP_046062412.1">
    <property type="nucleotide sequence ID" value="XM_046202547.1"/>
</dbReference>
<keyword evidence="4" id="KW-1185">Reference proteome</keyword>
<organism evidence="3 4">
    <name type="scientific">Ogataea philodendri</name>
    <dbReference type="NCBI Taxonomy" id="1378263"/>
    <lineage>
        <taxon>Eukaryota</taxon>
        <taxon>Fungi</taxon>
        <taxon>Dikarya</taxon>
        <taxon>Ascomycota</taxon>
        <taxon>Saccharomycotina</taxon>
        <taxon>Pichiomycetes</taxon>
        <taxon>Pichiales</taxon>
        <taxon>Pichiaceae</taxon>
        <taxon>Ogataea</taxon>
    </lineage>
</organism>
<evidence type="ECO:0000313" key="3">
    <source>
        <dbReference type="EMBL" id="KAH3667998.1"/>
    </source>
</evidence>
<proteinExistence type="predicted"/>
<gene>
    <name evidence="3" type="ORF">OGAPHI_001752</name>
</gene>
<dbReference type="Proteomes" id="UP000769157">
    <property type="component" value="Unassembled WGS sequence"/>
</dbReference>
<feature type="domain" description="DUF7082" evidence="2">
    <location>
        <begin position="182"/>
        <end position="380"/>
    </location>
</feature>
<protein>
    <recommendedName>
        <fullName evidence="2">DUF7082 domain-containing protein</fullName>
    </recommendedName>
</protein>
<evidence type="ECO:0000313" key="4">
    <source>
        <dbReference type="Proteomes" id="UP000769157"/>
    </source>
</evidence>
<feature type="region of interest" description="Disordered" evidence="1">
    <location>
        <begin position="151"/>
        <end position="172"/>
    </location>
</feature>
<evidence type="ECO:0000256" key="1">
    <source>
        <dbReference type="SAM" id="MobiDB-lite"/>
    </source>
</evidence>
<comment type="caution">
    <text evidence="3">The sequence shown here is derived from an EMBL/GenBank/DDBJ whole genome shotgun (WGS) entry which is preliminary data.</text>
</comment>
<name>A0A9P8T6E0_9ASCO</name>
<dbReference type="OrthoDB" id="1751210at2759"/>
<reference evidence="3" key="2">
    <citation type="submission" date="2021-01" db="EMBL/GenBank/DDBJ databases">
        <authorList>
            <person name="Schikora-Tamarit M.A."/>
        </authorList>
    </citation>
    <scope>NUCLEOTIDE SEQUENCE</scope>
    <source>
        <strain evidence="3">CBS6075</strain>
    </source>
</reference>
<dbReference type="AlphaFoldDB" id="A0A9P8T6E0"/>
<dbReference type="InterPro" id="IPR055509">
    <property type="entry name" value="DUF7082"/>
</dbReference>